<gene>
    <name evidence="2" type="ordered locus">Oter_2151</name>
</gene>
<name>B1ZNR4_OPITP</name>
<evidence type="ECO:0000259" key="1">
    <source>
        <dbReference type="Pfam" id="PF07005"/>
    </source>
</evidence>
<dbReference type="EMBL" id="CP001032">
    <property type="protein sequence ID" value="ACB75434.1"/>
    <property type="molecule type" value="Genomic_DNA"/>
</dbReference>
<dbReference type="HOGENOM" id="CLU_029424_0_0_0"/>
<dbReference type="Gene3D" id="3.40.980.20">
    <property type="entry name" value="Four-carbon acid sugar kinase, nucleotide binding domain"/>
    <property type="match status" value="1"/>
</dbReference>
<dbReference type="eggNOG" id="COG3395">
    <property type="taxonomic scope" value="Bacteria"/>
</dbReference>
<dbReference type="InterPro" id="IPR010737">
    <property type="entry name" value="4-carb_acid_sugar_kinase_N"/>
</dbReference>
<dbReference type="InterPro" id="IPR042213">
    <property type="entry name" value="NBD_C_sf"/>
</dbReference>
<organism evidence="2 3">
    <name type="scientific">Opitutus terrae (strain DSM 11246 / JCM 15787 / PB90-1)</name>
    <dbReference type="NCBI Taxonomy" id="452637"/>
    <lineage>
        <taxon>Bacteria</taxon>
        <taxon>Pseudomonadati</taxon>
        <taxon>Verrucomicrobiota</taxon>
        <taxon>Opitutia</taxon>
        <taxon>Opitutales</taxon>
        <taxon>Opitutaceae</taxon>
        <taxon>Opitutus</taxon>
    </lineage>
</organism>
<proteinExistence type="predicted"/>
<sequence>MIVVLADDISGAAELAGAALRRGFSAEVQTSFQPDTEAEVVCVDTDSRSLAPQAAEAVVAAIARQVAAARPDWVYKKCDSVLRGHVRRETQAVMAALNRRRAVLVPANPSRGRVVRNGEYFVGEQPLDQTEFARDPEHPRTTARVAELLGGELTGVVVPNTETPGDVDAHAFGLDETTLPVGGVDFFEALLRRRGAARAAVSAGSAASAGNGSVLVVCGSAAAWSVRRAEARARGVAVFPQPHDVAAICAAWRAARTALIGIGDGPATSGRSPGELVSALAGTVVEVVRRIETDRLLLEGGATAAAVVRALGWTRLRACEVAASGVGVFTPAGTVRPRVAIKPGSYSWPVEIWPGR</sequence>
<evidence type="ECO:0000313" key="3">
    <source>
        <dbReference type="Proteomes" id="UP000007013"/>
    </source>
</evidence>
<dbReference type="KEGG" id="ote:Oter_2151"/>
<protein>
    <recommendedName>
        <fullName evidence="1">Four-carbon acid sugar kinase N-terminal domain-containing protein</fullName>
    </recommendedName>
</protein>
<dbReference type="Pfam" id="PF07005">
    <property type="entry name" value="SBD_N"/>
    <property type="match status" value="1"/>
</dbReference>
<reference evidence="2 3" key="1">
    <citation type="journal article" date="2011" name="J. Bacteriol.">
        <title>Genome sequence of the verrucomicrobium Opitutus terrae PB90-1, an abundant inhabitant of rice paddy soil ecosystems.</title>
        <authorList>
            <person name="van Passel M.W."/>
            <person name="Kant R."/>
            <person name="Palva A."/>
            <person name="Copeland A."/>
            <person name="Lucas S."/>
            <person name="Lapidus A."/>
            <person name="Glavina del Rio T."/>
            <person name="Pitluck S."/>
            <person name="Goltsman E."/>
            <person name="Clum A."/>
            <person name="Sun H."/>
            <person name="Schmutz J."/>
            <person name="Larimer F.W."/>
            <person name="Land M.L."/>
            <person name="Hauser L."/>
            <person name="Kyrpides N."/>
            <person name="Mikhailova N."/>
            <person name="Richardson P.P."/>
            <person name="Janssen P.H."/>
            <person name="de Vos W.M."/>
            <person name="Smidt H."/>
        </authorList>
    </citation>
    <scope>NUCLEOTIDE SEQUENCE [LARGE SCALE GENOMIC DNA]</scope>
    <source>
        <strain evidence="3">DSM 11246 / JCM 15787 / PB90-1</strain>
    </source>
</reference>
<dbReference type="Gene3D" id="3.40.50.10840">
    <property type="entry name" value="Putative sugar-binding, N-terminal domain"/>
    <property type="match status" value="1"/>
</dbReference>
<feature type="domain" description="Four-carbon acid sugar kinase N-terminal" evidence="1">
    <location>
        <begin position="2"/>
        <end position="153"/>
    </location>
</feature>
<dbReference type="STRING" id="452637.Oter_2151"/>
<dbReference type="OrthoDB" id="191465at2"/>
<dbReference type="SUPFAM" id="SSF142764">
    <property type="entry name" value="YgbK-like"/>
    <property type="match status" value="1"/>
</dbReference>
<evidence type="ECO:0000313" key="2">
    <source>
        <dbReference type="EMBL" id="ACB75434.1"/>
    </source>
</evidence>
<accession>B1ZNR4</accession>
<keyword evidence="3" id="KW-1185">Reference proteome</keyword>
<dbReference type="InterPro" id="IPR037051">
    <property type="entry name" value="4-carb_acid_sugar_kinase_N_sf"/>
</dbReference>
<dbReference type="RefSeq" id="WP_012374971.1">
    <property type="nucleotide sequence ID" value="NC_010571.1"/>
</dbReference>
<dbReference type="Proteomes" id="UP000007013">
    <property type="component" value="Chromosome"/>
</dbReference>
<dbReference type="AlphaFoldDB" id="B1ZNR4"/>